<sequence>MVDVGLEIGGEIEASLGEDELPASFRMVATAGYRRWVVETAAAEME</sequence>
<dbReference type="Proteomes" id="UP001632038">
    <property type="component" value="Unassembled WGS sequence"/>
</dbReference>
<protein>
    <submittedName>
        <fullName evidence="1">Uncharacterized protein</fullName>
    </submittedName>
</protein>
<dbReference type="AlphaFoldDB" id="A0ABD3CVG1"/>
<organism evidence="1 2">
    <name type="scientific">Castilleja foliolosa</name>
    <dbReference type="NCBI Taxonomy" id="1961234"/>
    <lineage>
        <taxon>Eukaryota</taxon>
        <taxon>Viridiplantae</taxon>
        <taxon>Streptophyta</taxon>
        <taxon>Embryophyta</taxon>
        <taxon>Tracheophyta</taxon>
        <taxon>Spermatophyta</taxon>
        <taxon>Magnoliopsida</taxon>
        <taxon>eudicotyledons</taxon>
        <taxon>Gunneridae</taxon>
        <taxon>Pentapetalae</taxon>
        <taxon>asterids</taxon>
        <taxon>lamiids</taxon>
        <taxon>Lamiales</taxon>
        <taxon>Orobanchaceae</taxon>
        <taxon>Pedicularideae</taxon>
        <taxon>Castillejinae</taxon>
        <taxon>Castilleja</taxon>
    </lineage>
</organism>
<keyword evidence="2" id="KW-1185">Reference proteome</keyword>
<evidence type="ECO:0000313" key="2">
    <source>
        <dbReference type="Proteomes" id="UP001632038"/>
    </source>
</evidence>
<accession>A0ABD3CVG1</accession>
<name>A0ABD3CVG1_9LAMI</name>
<proteinExistence type="predicted"/>
<gene>
    <name evidence="1" type="ORF">CASFOL_026063</name>
</gene>
<reference evidence="2" key="1">
    <citation type="journal article" date="2024" name="IScience">
        <title>Strigolactones Initiate the Formation of Haustorium-like Structures in Castilleja.</title>
        <authorList>
            <person name="Buerger M."/>
            <person name="Peterson D."/>
            <person name="Chory J."/>
        </authorList>
    </citation>
    <scope>NUCLEOTIDE SEQUENCE [LARGE SCALE GENOMIC DNA]</scope>
</reference>
<evidence type="ECO:0000313" key="1">
    <source>
        <dbReference type="EMBL" id="KAL3633079.1"/>
    </source>
</evidence>
<dbReference type="EMBL" id="JAVIJP010000032">
    <property type="protein sequence ID" value="KAL3633079.1"/>
    <property type="molecule type" value="Genomic_DNA"/>
</dbReference>
<comment type="caution">
    <text evidence="1">The sequence shown here is derived from an EMBL/GenBank/DDBJ whole genome shotgun (WGS) entry which is preliminary data.</text>
</comment>